<reference evidence="2 3" key="1">
    <citation type="submission" date="2016-01" db="EMBL/GenBank/DDBJ databases">
        <authorList>
            <person name="Manzoor S."/>
        </authorList>
    </citation>
    <scope>NUCLEOTIDE SEQUENCE [LARGE SCALE GENOMIC DNA]</scope>
    <source>
        <strain evidence="2">Methanoculleus sp MAB1</strain>
    </source>
</reference>
<evidence type="ECO:0008006" key="4">
    <source>
        <dbReference type="Google" id="ProtNLM"/>
    </source>
</evidence>
<keyword evidence="1" id="KW-0472">Membrane</keyword>
<dbReference type="GeneID" id="27137161"/>
<name>A0A0X3BJY4_9EURY</name>
<organism evidence="2 3">
    <name type="scientific">Methanoculleus bourgensis</name>
    <dbReference type="NCBI Taxonomy" id="83986"/>
    <lineage>
        <taxon>Archaea</taxon>
        <taxon>Methanobacteriati</taxon>
        <taxon>Methanobacteriota</taxon>
        <taxon>Stenosarchaea group</taxon>
        <taxon>Methanomicrobia</taxon>
        <taxon>Methanomicrobiales</taxon>
        <taxon>Methanomicrobiaceae</taxon>
        <taxon>Methanoculleus</taxon>
    </lineage>
</organism>
<sequence length="305" mass="34591">MRKKEMANKKLFQPDLPLAKDTLAVAQQDLDAAMCLYNHGYYPQTIFFLQQGVEKGWKAFGYHLGTISPIEARKSKDVGHKGAKVGKITLLKLRRGIISPTIQQVKMIRGCIASPQAEELTEYYSYLNNLEADLLWAQKEIDKVTDTPHTPTPEELKKRLNEFCIEEQTERACEDLITSPEFDPEIGKLIRARAIKEVYAKIGSTPASEILIKDTINGTFDDQRLKAILLSAMKGMVIISPLLYFAIITQAHENRCRYPDKGRTPLDEYTQNHTLIVYFPSIAHTVQASLEKMDELFRLPTFGGQ</sequence>
<dbReference type="KEGG" id="mema:MMAB1_1249"/>
<dbReference type="Gene3D" id="1.20.120.330">
    <property type="entry name" value="Nucleotidyltransferases domain 2"/>
    <property type="match status" value="1"/>
</dbReference>
<dbReference type="AlphaFoldDB" id="A0A0X3BJY4"/>
<protein>
    <recommendedName>
        <fullName evidence="4">HEPN domain-containing protein</fullName>
    </recommendedName>
</protein>
<feature type="transmembrane region" description="Helical" evidence="1">
    <location>
        <begin position="227"/>
        <end position="247"/>
    </location>
</feature>
<evidence type="ECO:0000313" key="2">
    <source>
        <dbReference type="EMBL" id="CVK32462.1"/>
    </source>
</evidence>
<evidence type="ECO:0000256" key="1">
    <source>
        <dbReference type="SAM" id="Phobius"/>
    </source>
</evidence>
<evidence type="ECO:0000313" key="3">
    <source>
        <dbReference type="Proteomes" id="UP000069850"/>
    </source>
</evidence>
<accession>A0A0X3BJY4</accession>
<dbReference type="SUPFAM" id="SSF81593">
    <property type="entry name" value="Nucleotidyltransferase substrate binding subunit/domain"/>
    <property type="match status" value="1"/>
</dbReference>
<proteinExistence type="predicted"/>
<dbReference type="RefSeq" id="WP_062262874.1">
    <property type="nucleotide sequence ID" value="NZ_LT158599.1"/>
</dbReference>
<keyword evidence="1" id="KW-1133">Transmembrane helix</keyword>
<dbReference type="OrthoDB" id="359402at2157"/>
<gene>
    <name evidence="2" type="ORF">MMAB1_1249</name>
</gene>
<dbReference type="Proteomes" id="UP000069850">
    <property type="component" value="Chromosome 1"/>
</dbReference>
<keyword evidence="1" id="KW-0812">Transmembrane</keyword>
<dbReference type="EMBL" id="LT158599">
    <property type="protein sequence ID" value="CVK32462.1"/>
    <property type="molecule type" value="Genomic_DNA"/>
</dbReference>